<evidence type="ECO:0000256" key="4">
    <source>
        <dbReference type="ARBA" id="ARBA00022598"/>
    </source>
</evidence>
<keyword evidence="9 14" id="KW-0030">Aminoacyl-tRNA synthetase</keyword>
<evidence type="ECO:0000256" key="8">
    <source>
        <dbReference type="ARBA" id="ARBA00022917"/>
    </source>
</evidence>
<gene>
    <name evidence="14" type="ORF">Hokovirus_1_172</name>
</gene>
<keyword evidence="4" id="KW-0436">Ligase</keyword>
<evidence type="ECO:0000256" key="12">
    <source>
        <dbReference type="SAM" id="MobiDB-lite"/>
    </source>
</evidence>
<dbReference type="InterPro" id="IPR033911">
    <property type="entry name" value="MetRS_core"/>
</dbReference>
<dbReference type="InterPro" id="IPR023457">
    <property type="entry name" value="Met-tRNA_synth_2"/>
</dbReference>
<dbReference type="InterPro" id="IPR012340">
    <property type="entry name" value="NA-bd_OB-fold"/>
</dbReference>
<evidence type="ECO:0000256" key="3">
    <source>
        <dbReference type="ARBA" id="ARBA00022555"/>
    </source>
</evidence>
<evidence type="ECO:0000256" key="10">
    <source>
        <dbReference type="ARBA" id="ARBA00030904"/>
    </source>
</evidence>
<keyword evidence="8" id="KW-0648">Protein biosynthesis</keyword>
<protein>
    <recommendedName>
        <fullName evidence="1">methionine--tRNA ligase</fullName>
        <ecNumber evidence="1">6.1.1.10</ecNumber>
    </recommendedName>
    <alternativeName>
        <fullName evidence="10">Methionyl-tRNA synthetase</fullName>
    </alternativeName>
</protein>
<evidence type="ECO:0000256" key="7">
    <source>
        <dbReference type="ARBA" id="ARBA00022884"/>
    </source>
</evidence>
<dbReference type="Pfam" id="PF01588">
    <property type="entry name" value="tRNA_bind"/>
    <property type="match status" value="1"/>
</dbReference>
<dbReference type="Pfam" id="PF09334">
    <property type="entry name" value="tRNA-synt_1g"/>
    <property type="match status" value="2"/>
</dbReference>
<feature type="domain" description="TRNA-binding" evidence="13">
    <location>
        <begin position="536"/>
        <end position="635"/>
    </location>
</feature>
<comment type="catalytic activity">
    <reaction evidence="11">
        <text>tRNA(Met) + L-methionine + ATP = L-methionyl-tRNA(Met) + AMP + diphosphate</text>
        <dbReference type="Rhea" id="RHEA:13481"/>
        <dbReference type="Rhea" id="RHEA-COMP:9667"/>
        <dbReference type="Rhea" id="RHEA-COMP:9698"/>
        <dbReference type="ChEBI" id="CHEBI:30616"/>
        <dbReference type="ChEBI" id="CHEBI:33019"/>
        <dbReference type="ChEBI" id="CHEBI:57844"/>
        <dbReference type="ChEBI" id="CHEBI:78442"/>
        <dbReference type="ChEBI" id="CHEBI:78530"/>
        <dbReference type="ChEBI" id="CHEBI:456215"/>
        <dbReference type="EC" id="6.1.1.10"/>
    </reaction>
</comment>
<dbReference type="SUPFAM" id="SSF50249">
    <property type="entry name" value="Nucleic acid-binding proteins"/>
    <property type="match status" value="1"/>
</dbReference>
<dbReference type="InterPro" id="IPR002547">
    <property type="entry name" value="tRNA-bd_dom"/>
</dbReference>
<evidence type="ECO:0000256" key="2">
    <source>
        <dbReference type="ARBA" id="ARBA00022490"/>
    </source>
</evidence>
<evidence type="ECO:0000313" key="14">
    <source>
        <dbReference type="EMBL" id="ARF10293.1"/>
    </source>
</evidence>
<dbReference type="InterPro" id="IPR014729">
    <property type="entry name" value="Rossmann-like_a/b/a_fold"/>
</dbReference>
<keyword evidence="3" id="KW-0820">tRNA-binding</keyword>
<keyword evidence="7" id="KW-0694">RNA-binding</keyword>
<dbReference type="SUPFAM" id="SSF47323">
    <property type="entry name" value="Anticodon-binding domain of a subclass of class I aminoacyl-tRNA synthetases"/>
    <property type="match status" value="1"/>
</dbReference>
<dbReference type="InterPro" id="IPR009080">
    <property type="entry name" value="tRNAsynth_Ia_anticodon-bd"/>
</dbReference>
<evidence type="ECO:0000259" key="13">
    <source>
        <dbReference type="PROSITE" id="PS50886"/>
    </source>
</evidence>
<organism evidence="14">
    <name type="scientific">Hokovirus HKV1</name>
    <dbReference type="NCBI Taxonomy" id="1977638"/>
    <lineage>
        <taxon>Viruses</taxon>
        <taxon>Varidnaviria</taxon>
        <taxon>Bamfordvirae</taxon>
        <taxon>Nucleocytoviricota</taxon>
        <taxon>Megaviricetes</taxon>
        <taxon>Imitervirales</taxon>
        <taxon>Mimiviridae</taxon>
        <taxon>Klosneuvirinae</taxon>
        <taxon>Hokovirus</taxon>
    </lineage>
</organism>
<proteinExistence type="predicted"/>
<dbReference type="SUPFAM" id="SSF52374">
    <property type="entry name" value="Nucleotidylyl transferase"/>
    <property type="match status" value="1"/>
</dbReference>
<dbReference type="Gene3D" id="3.40.50.620">
    <property type="entry name" value="HUPs"/>
    <property type="match status" value="1"/>
</dbReference>
<dbReference type="EMBL" id="KY684103">
    <property type="protein sequence ID" value="ARF10293.1"/>
    <property type="molecule type" value="Genomic_DNA"/>
</dbReference>
<evidence type="ECO:0000256" key="9">
    <source>
        <dbReference type="ARBA" id="ARBA00023146"/>
    </source>
</evidence>
<feature type="region of interest" description="Disordered" evidence="12">
    <location>
        <begin position="508"/>
        <end position="529"/>
    </location>
</feature>
<keyword evidence="5" id="KW-0547">Nucleotide-binding</keyword>
<accession>A0A1V0SEZ7</accession>
<evidence type="ECO:0000256" key="5">
    <source>
        <dbReference type="ARBA" id="ARBA00022741"/>
    </source>
</evidence>
<dbReference type="Gene3D" id="2.40.50.140">
    <property type="entry name" value="Nucleic acid-binding proteins"/>
    <property type="match status" value="1"/>
</dbReference>
<dbReference type="GO" id="GO:0004825">
    <property type="term" value="F:methionine-tRNA ligase activity"/>
    <property type="evidence" value="ECO:0007669"/>
    <property type="project" value="UniProtKB-EC"/>
</dbReference>
<dbReference type="EC" id="6.1.1.10" evidence="1"/>
<dbReference type="PANTHER" id="PTHR43326:SF2">
    <property type="entry name" value="METHIONINE--TRNA LIGASE"/>
    <property type="match status" value="1"/>
</dbReference>
<evidence type="ECO:0000256" key="1">
    <source>
        <dbReference type="ARBA" id="ARBA00012838"/>
    </source>
</evidence>
<evidence type="ECO:0000256" key="6">
    <source>
        <dbReference type="ARBA" id="ARBA00022840"/>
    </source>
</evidence>
<dbReference type="InterPro" id="IPR014758">
    <property type="entry name" value="Met-tRNA_synth"/>
</dbReference>
<dbReference type="NCBIfam" id="TIGR00398">
    <property type="entry name" value="metG"/>
    <property type="match status" value="1"/>
</dbReference>
<keyword evidence="6" id="KW-0067">ATP-binding</keyword>
<dbReference type="CDD" id="cd00814">
    <property type="entry name" value="MetRS_core"/>
    <property type="match status" value="1"/>
</dbReference>
<dbReference type="GO" id="GO:0005524">
    <property type="term" value="F:ATP binding"/>
    <property type="evidence" value="ECO:0007669"/>
    <property type="project" value="UniProtKB-KW"/>
</dbReference>
<dbReference type="Gene3D" id="2.170.220.10">
    <property type="match status" value="1"/>
</dbReference>
<dbReference type="PRINTS" id="PR01041">
    <property type="entry name" value="TRNASYNTHMET"/>
</dbReference>
<dbReference type="GO" id="GO:0000049">
    <property type="term" value="F:tRNA binding"/>
    <property type="evidence" value="ECO:0007669"/>
    <property type="project" value="UniProtKB-KW"/>
</dbReference>
<dbReference type="PANTHER" id="PTHR43326">
    <property type="entry name" value="METHIONYL-TRNA SYNTHETASE"/>
    <property type="match status" value="1"/>
</dbReference>
<dbReference type="PROSITE" id="PS50886">
    <property type="entry name" value="TRBD"/>
    <property type="match status" value="1"/>
</dbReference>
<dbReference type="InterPro" id="IPR015413">
    <property type="entry name" value="Methionyl/Leucyl_tRNA_Synth"/>
</dbReference>
<keyword evidence="2" id="KW-0963">Cytoplasm</keyword>
<dbReference type="FunFam" id="2.170.220.10:FF:000002">
    <property type="entry name" value="Methionine--tRNA ligase"/>
    <property type="match status" value="1"/>
</dbReference>
<name>A0A1V0SEZ7_9VIRU</name>
<dbReference type="Gene3D" id="1.10.730.10">
    <property type="entry name" value="Isoleucyl-tRNA Synthetase, Domain 1"/>
    <property type="match status" value="1"/>
</dbReference>
<sequence>MNNIKETSAVFDQKFYITTAINYTNGSPHMGHAYEAILADIVARYNRIYGYDTFFLTGSDEHGQKILETAKKNNVEPIEICNKYYNEFVNLNKRLNISYDNYIRTTSEKHEKVAQTLLQKCLEAGDIYLGNYSGWYNVREETFISENEAKLSNYLDLATGKELIKMEESSYFFRLSKYHTKILEHITNNENFIMPNSQRANILARLQDELHDLSISRTFFDWGIKMHNDPKHVLYVWFDALANYISGLESQEYWPPNVQFIGKDITWFHCVIWPAILMSANIELPKTIYGHGFIHDINGYKMSKSLFNVIDPNVILDKYSSDSMRIYLINQNPLYNDLSFNLDKLILTYNADLADTIGNLVTRTVAILEKVSNSLIPDVESENIINLDIINETKQLFDSYDLHLAYEKCINAFKMINLYLTQKEPWKIKDSQDPTFEKRQIIVRSVLEAIYIANHLLYPFAPETSEKIFDTLTTLPKALSSINTFTNLLPNTNIKKYKFTKIEIQKNNQNNNKNNNQNNKNNNQNNNKKNNLEQHLFTKLDIRVGFINNINIHPSSDKLYCEEIDIGNKILKVASGLQQHIPIDQMQNKKVLVVCNLKSAKLAGFESEGMVLCVSNEEKIELINCDNCQVGERIFLKDVPIIDSMIIKNRKVLENVLEHLKTNNEGIPCFDNLPFMTDSGILCKSNLCNANIS</sequence>
<evidence type="ECO:0000256" key="11">
    <source>
        <dbReference type="ARBA" id="ARBA00047364"/>
    </source>
</evidence>
<reference evidence="14" key="1">
    <citation type="journal article" date="2017" name="Science">
        <title>Giant viruses with an expanded complement of translation system components.</title>
        <authorList>
            <person name="Schulz F."/>
            <person name="Yutin N."/>
            <person name="Ivanova N.N."/>
            <person name="Ortega D.R."/>
            <person name="Lee T.K."/>
            <person name="Vierheilig J."/>
            <person name="Daims H."/>
            <person name="Horn M."/>
            <person name="Wagner M."/>
            <person name="Jensen G.J."/>
            <person name="Kyrpides N.C."/>
            <person name="Koonin E.V."/>
            <person name="Woyke T."/>
        </authorList>
    </citation>
    <scope>NUCLEOTIDE SEQUENCE</scope>
    <source>
        <strain evidence="14">HKV1</strain>
    </source>
</reference>